<organism evidence="3 4">
    <name type="scientific">Apatococcus lobatus</name>
    <dbReference type="NCBI Taxonomy" id="904363"/>
    <lineage>
        <taxon>Eukaryota</taxon>
        <taxon>Viridiplantae</taxon>
        <taxon>Chlorophyta</taxon>
        <taxon>core chlorophytes</taxon>
        <taxon>Trebouxiophyceae</taxon>
        <taxon>Chlorellales</taxon>
        <taxon>Chlorellaceae</taxon>
        <taxon>Apatococcus</taxon>
    </lineage>
</organism>
<dbReference type="PANTHER" id="PTHR14969">
    <property type="entry name" value="SPHINGOSINE-1-PHOSPHATE PHOSPHOHYDROLASE"/>
    <property type="match status" value="1"/>
</dbReference>
<dbReference type="Gene3D" id="1.20.144.10">
    <property type="entry name" value="Phosphatidic acid phosphatase type 2/haloperoxidase"/>
    <property type="match status" value="1"/>
</dbReference>
<dbReference type="SMART" id="SM00014">
    <property type="entry name" value="acidPPc"/>
    <property type="match status" value="1"/>
</dbReference>
<keyword evidence="1" id="KW-1133">Transmembrane helix</keyword>
<dbReference type="GO" id="GO:0042392">
    <property type="term" value="F:sphingosine-1-phosphate phosphatase activity"/>
    <property type="evidence" value="ECO:0007669"/>
    <property type="project" value="TreeGrafter"/>
</dbReference>
<protein>
    <recommendedName>
        <fullName evidence="2">Phosphatidic acid phosphatase type 2/haloperoxidase domain-containing protein</fullName>
    </recommendedName>
</protein>
<accession>A0AAW1QLR5</accession>
<gene>
    <name evidence="3" type="ORF">WJX74_003410</name>
</gene>
<evidence type="ECO:0000313" key="4">
    <source>
        <dbReference type="Proteomes" id="UP001438707"/>
    </source>
</evidence>
<proteinExistence type="predicted"/>
<feature type="transmembrane region" description="Helical" evidence="1">
    <location>
        <begin position="131"/>
        <end position="149"/>
    </location>
</feature>
<evidence type="ECO:0000259" key="2">
    <source>
        <dbReference type="SMART" id="SM00014"/>
    </source>
</evidence>
<evidence type="ECO:0000313" key="3">
    <source>
        <dbReference type="EMBL" id="KAK9822051.1"/>
    </source>
</evidence>
<dbReference type="Pfam" id="PF01569">
    <property type="entry name" value="PAP2"/>
    <property type="match status" value="1"/>
</dbReference>
<feature type="transmembrane region" description="Helical" evidence="1">
    <location>
        <begin position="223"/>
        <end position="244"/>
    </location>
</feature>
<dbReference type="EMBL" id="JALJOS010000034">
    <property type="protein sequence ID" value="KAK9822051.1"/>
    <property type="molecule type" value="Genomic_DNA"/>
</dbReference>
<dbReference type="Proteomes" id="UP001438707">
    <property type="component" value="Unassembled WGS sequence"/>
</dbReference>
<reference evidence="3 4" key="1">
    <citation type="journal article" date="2024" name="Nat. Commun.">
        <title>Phylogenomics reveals the evolutionary origins of lichenization in chlorophyte algae.</title>
        <authorList>
            <person name="Puginier C."/>
            <person name="Libourel C."/>
            <person name="Otte J."/>
            <person name="Skaloud P."/>
            <person name="Haon M."/>
            <person name="Grisel S."/>
            <person name="Petersen M."/>
            <person name="Berrin J.G."/>
            <person name="Delaux P.M."/>
            <person name="Dal Grande F."/>
            <person name="Keller J."/>
        </authorList>
    </citation>
    <scope>NUCLEOTIDE SEQUENCE [LARGE SCALE GENOMIC DNA]</scope>
    <source>
        <strain evidence="3 4">SAG 2145</strain>
    </source>
</reference>
<comment type="caution">
    <text evidence="3">The sequence shown here is derived from an EMBL/GenBank/DDBJ whole genome shotgun (WGS) entry which is preliminary data.</text>
</comment>
<feature type="transmembrane region" description="Helical" evidence="1">
    <location>
        <begin position="107"/>
        <end position="124"/>
    </location>
</feature>
<feature type="transmembrane region" description="Helical" evidence="1">
    <location>
        <begin position="184"/>
        <end position="202"/>
    </location>
</feature>
<feature type="domain" description="Phosphatidic acid phosphatase type 2/haloperoxidase" evidence="2">
    <location>
        <begin position="140"/>
        <end position="268"/>
    </location>
</feature>
<dbReference type="InterPro" id="IPR036938">
    <property type="entry name" value="PAP2/HPO_sf"/>
</dbReference>
<keyword evidence="4" id="KW-1185">Reference proteome</keyword>
<keyword evidence="1" id="KW-0812">Transmembrane</keyword>
<dbReference type="PANTHER" id="PTHR14969:SF13">
    <property type="entry name" value="AT30094P"/>
    <property type="match status" value="1"/>
</dbReference>
<evidence type="ECO:0000256" key="1">
    <source>
        <dbReference type="SAM" id="Phobius"/>
    </source>
</evidence>
<name>A0AAW1QLR5_9CHLO</name>
<sequence length="285" mass="30181">MHKVASSTWPVHSALSFTLSSRRSPPSIITRTVARGNGFRRDLLAVPVDTNTVLLTSAACFAAISLDVARTHLLLSGLDNLCHTWVVQHIPPEVRASTADVLVSDTFITLGLSGWAATSATILFRQPKGGFKSLLLAWGVYLSAAGAVTKGDPPLVWTLKELFHRTRPSTLHHTFSFPSGHTTAATFLIGGCLFVLLPAALADRSQSSAPESAAIDQTQPSPAGNAAVAIWILAALTTACGRILADAHWLSDTMAGAAIGTLLVALLRRVSGPQEEVNPKPRNEL</sequence>
<dbReference type="AlphaFoldDB" id="A0AAW1QLR5"/>
<dbReference type="SUPFAM" id="SSF48317">
    <property type="entry name" value="Acid phosphatase/Vanadium-dependent haloperoxidase"/>
    <property type="match status" value="1"/>
</dbReference>
<dbReference type="InterPro" id="IPR000326">
    <property type="entry name" value="PAP2/HPO"/>
</dbReference>
<keyword evidence="1" id="KW-0472">Membrane</keyword>